<dbReference type="FunFam" id="3.40.140.20:FF:000001">
    <property type="entry name" value="Bifunctional purine biosynthesis protein PurH"/>
    <property type="match status" value="1"/>
</dbReference>
<dbReference type="UniPathway" id="UPA00074">
    <property type="reaction ID" value="UER00133"/>
</dbReference>
<evidence type="ECO:0000256" key="2">
    <source>
        <dbReference type="ARBA" id="ARBA00004954"/>
    </source>
</evidence>
<dbReference type="GO" id="GO:0004643">
    <property type="term" value="F:phosphoribosylaminoimidazolecarboxamide formyltransferase activity"/>
    <property type="evidence" value="ECO:0007669"/>
    <property type="project" value="UniProtKB-UniRule"/>
</dbReference>
<dbReference type="InterPro" id="IPR036914">
    <property type="entry name" value="MGS-like_dom_sf"/>
</dbReference>
<dbReference type="GO" id="GO:0005829">
    <property type="term" value="C:cytosol"/>
    <property type="evidence" value="ECO:0007669"/>
    <property type="project" value="TreeGrafter"/>
</dbReference>
<dbReference type="NCBIfam" id="TIGR00355">
    <property type="entry name" value="purH"/>
    <property type="match status" value="1"/>
</dbReference>
<dbReference type="PANTHER" id="PTHR11692:SF0">
    <property type="entry name" value="BIFUNCTIONAL PURINE BIOSYNTHESIS PROTEIN ATIC"/>
    <property type="match status" value="1"/>
</dbReference>
<evidence type="ECO:0000256" key="4">
    <source>
        <dbReference type="ARBA" id="ARBA00022679"/>
    </source>
</evidence>
<evidence type="ECO:0000256" key="8">
    <source>
        <dbReference type="ARBA" id="ARBA00050488"/>
    </source>
</evidence>
<dbReference type="FunFam" id="3.40.140.20:FF:000005">
    <property type="entry name" value="Bifunctional purine biosynthesis protein PurH"/>
    <property type="match status" value="1"/>
</dbReference>
<protein>
    <recommendedName>
        <fullName evidence="10">Bifunctional purine biosynthesis protein PurH</fullName>
    </recommendedName>
    <domain>
        <recommendedName>
            <fullName evidence="10">Phosphoribosylaminoimidazolecarboxamide formyltransferase</fullName>
            <ecNumber evidence="10">2.1.2.3</ecNumber>
        </recommendedName>
        <alternativeName>
            <fullName evidence="10">AICAR transformylase</fullName>
        </alternativeName>
    </domain>
    <domain>
        <recommendedName>
            <fullName evidence="10">IMP cyclohydrolase</fullName>
            <ecNumber evidence="10">3.5.4.10</ecNumber>
        </recommendedName>
        <alternativeName>
            <fullName evidence="10">ATIC</fullName>
        </alternativeName>
        <alternativeName>
            <fullName evidence="10">IMP synthase</fullName>
        </alternativeName>
        <alternativeName>
            <fullName evidence="10">Inosinicase</fullName>
        </alternativeName>
    </domain>
</protein>
<comment type="catalytic activity">
    <reaction evidence="8 10">
        <text>(6R)-10-formyltetrahydrofolate + 5-amino-1-(5-phospho-beta-D-ribosyl)imidazole-4-carboxamide = 5-formamido-1-(5-phospho-D-ribosyl)imidazole-4-carboxamide + (6S)-5,6,7,8-tetrahydrofolate</text>
        <dbReference type="Rhea" id="RHEA:22192"/>
        <dbReference type="ChEBI" id="CHEBI:57453"/>
        <dbReference type="ChEBI" id="CHEBI:58467"/>
        <dbReference type="ChEBI" id="CHEBI:58475"/>
        <dbReference type="ChEBI" id="CHEBI:195366"/>
        <dbReference type="EC" id="2.1.2.3"/>
    </reaction>
</comment>
<dbReference type="Gene3D" id="3.40.140.20">
    <property type="match status" value="2"/>
</dbReference>
<evidence type="ECO:0000313" key="13">
    <source>
        <dbReference type="Proteomes" id="UP000255233"/>
    </source>
</evidence>
<comment type="pathway">
    <text evidence="2 10">Purine metabolism; IMP biosynthesis via de novo pathway; 5-formamido-1-(5-phospho-D-ribosyl)imidazole-4-carboxamide from 5-amino-1-(5-phospho-D-ribosyl)imidazole-4-carboxamide (10-formyl THF route): step 1/1.</text>
</comment>
<dbReference type="GO" id="GO:0006189">
    <property type="term" value="P:'de novo' IMP biosynthetic process"/>
    <property type="evidence" value="ECO:0007669"/>
    <property type="project" value="UniProtKB-UniRule"/>
</dbReference>
<dbReference type="AlphaFoldDB" id="A0A379MSE9"/>
<organism evidence="12 13">
    <name type="scientific">Rikenella microfusus</name>
    <dbReference type="NCBI Taxonomy" id="28139"/>
    <lineage>
        <taxon>Bacteria</taxon>
        <taxon>Pseudomonadati</taxon>
        <taxon>Bacteroidota</taxon>
        <taxon>Bacteroidia</taxon>
        <taxon>Bacteroidales</taxon>
        <taxon>Rikenellaceae</taxon>
        <taxon>Rikenella</taxon>
    </lineage>
</organism>
<dbReference type="InterPro" id="IPR024051">
    <property type="entry name" value="AICAR_Tfase_dup_dom_sf"/>
</dbReference>
<dbReference type="InterPro" id="IPR016193">
    <property type="entry name" value="Cytidine_deaminase-like"/>
</dbReference>
<dbReference type="Pfam" id="PF01808">
    <property type="entry name" value="AICARFT_IMPCHas"/>
    <property type="match status" value="1"/>
</dbReference>
<dbReference type="STRING" id="880526.GCA_000427365_00548"/>
<proteinExistence type="inferred from homology"/>
<dbReference type="OrthoDB" id="9802065at2"/>
<dbReference type="InterPro" id="IPR011607">
    <property type="entry name" value="MGS-like_dom"/>
</dbReference>
<comment type="catalytic activity">
    <reaction evidence="9 10">
        <text>IMP + H2O = 5-formamido-1-(5-phospho-D-ribosyl)imidazole-4-carboxamide</text>
        <dbReference type="Rhea" id="RHEA:18445"/>
        <dbReference type="ChEBI" id="CHEBI:15377"/>
        <dbReference type="ChEBI" id="CHEBI:58053"/>
        <dbReference type="ChEBI" id="CHEBI:58467"/>
        <dbReference type="EC" id="3.5.4.10"/>
    </reaction>
</comment>
<evidence type="ECO:0000256" key="6">
    <source>
        <dbReference type="ARBA" id="ARBA00022801"/>
    </source>
</evidence>
<sequence length="511" mass="55790">MEKIKGALISVFYKDGLAEIVKELDKNGVEIYSTGGTQTFIEGLGVKAHAVENLTGYPSIFGGRVKTLHPKVFGGILHRRDNEDDRRQAAEYEIPQIDLVIVDLYPFEQTVATPGATEQQIIEKIDIGGISLIRAAAKNYKDVAIVPSVNQYGYILDLLRTQNGCTTLEQRRRLAAEAFNVSSHYDTAIFNYFNRTEGIPAFKQSFTEASATHLRYGENPHQAAVFFGDLSAQFEQLHGKEISYNNMLDMDAAVNLIAEFGDSEPAFVIMKHNNACGVAVRPTLVEAWKDALAGDPVSAFGGVLITNRTVDKATAEKINEIFFEVIMAPGYDDDALAVLETKKNRIILKAKSAARCGKQFRSLLGGVAVQERDAKVGGRDSEVKQATDKAVTADELKDLIFANKIVKHSKSNAIVLAKNGMLLASGIGQTSRVDSLRQAIAKAKSFGFDLRGAVLASDAFFPFADCAEIAHKEGIDTIIQPGGSVRDQDTIDYCNANGMAMVFTGLRHFKH</sequence>
<dbReference type="PROSITE" id="PS51855">
    <property type="entry name" value="MGS"/>
    <property type="match status" value="1"/>
</dbReference>
<dbReference type="NCBIfam" id="NF002049">
    <property type="entry name" value="PRK00881.1"/>
    <property type="match status" value="1"/>
</dbReference>
<keyword evidence="5 10" id="KW-0658">Purine biosynthesis</keyword>
<dbReference type="FunFam" id="3.40.50.1380:FF:000001">
    <property type="entry name" value="Bifunctional purine biosynthesis protein PurH"/>
    <property type="match status" value="1"/>
</dbReference>
<dbReference type="EC" id="2.1.2.3" evidence="10"/>
<dbReference type="Proteomes" id="UP000255233">
    <property type="component" value="Unassembled WGS sequence"/>
</dbReference>
<dbReference type="Pfam" id="PF02142">
    <property type="entry name" value="MGS"/>
    <property type="match status" value="1"/>
</dbReference>
<dbReference type="Gene3D" id="3.40.50.1380">
    <property type="entry name" value="Methylglyoxal synthase-like domain"/>
    <property type="match status" value="1"/>
</dbReference>
<dbReference type="SMART" id="SM00798">
    <property type="entry name" value="AICARFT_IMPCHas"/>
    <property type="match status" value="1"/>
</dbReference>
<gene>
    <name evidence="10 12" type="primary">purH</name>
    <name evidence="12" type="ORF">NCTC11190_00899</name>
</gene>
<dbReference type="HAMAP" id="MF_00139">
    <property type="entry name" value="PurH"/>
    <property type="match status" value="1"/>
</dbReference>
<dbReference type="SUPFAM" id="SSF52335">
    <property type="entry name" value="Methylglyoxal synthase-like"/>
    <property type="match status" value="1"/>
</dbReference>
<comment type="domain">
    <text evidence="10">The IMP cyclohydrolase activity resides in the N-terminal region.</text>
</comment>
<dbReference type="SUPFAM" id="SSF53927">
    <property type="entry name" value="Cytidine deaminase-like"/>
    <property type="match status" value="1"/>
</dbReference>
<dbReference type="EC" id="3.5.4.10" evidence="10"/>
<keyword evidence="6 10" id="KW-0378">Hydrolase</keyword>
<feature type="domain" description="MGS-like" evidence="11">
    <location>
        <begin position="1"/>
        <end position="147"/>
    </location>
</feature>
<dbReference type="PANTHER" id="PTHR11692">
    <property type="entry name" value="BIFUNCTIONAL PURINE BIOSYNTHESIS PROTEIN PURH"/>
    <property type="match status" value="1"/>
</dbReference>
<reference evidence="12 13" key="1">
    <citation type="submission" date="2018-06" db="EMBL/GenBank/DDBJ databases">
        <authorList>
            <consortium name="Pathogen Informatics"/>
            <person name="Doyle S."/>
        </authorList>
    </citation>
    <scope>NUCLEOTIDE SEQUENCE [LARGE SCALE GENOMIC DNA]</scope>
    <source>
        <strain evidence="12 13">NCTC11190</strain>
    </source>
</reference>
<evidence type="ECO:0000259" key="11">
    <source>
        <dbReference type="PROSITE" id="PS51855"/>
    </source>
</evidence>
<keyword evidence="13" id="KW-1185">Reference proteome</keyword>
<comment type="similarity">
    <text evidence="3 10">Belongs to the PurH family.</text>
</comment>
<evidence type="ECO:0000256" key="7">
    <source>
        <dbReference type="ARBA" id="ARBA00023268"/>
    </source>
</evidence>
<evidence type="ECO:0000313" key="12">
    <source>
        <dbReference type="EMBL" id="SUE33689.1"/>
    </source>
</evidence>
<dbReference type="EMBL" id="UGVL01000001">
    <property type="protein sequence ID" value="SUE33689.1"/>
    <property type="molecule type" value="Genomic_DNA"/>
</dbReference>
<dbReference type="CDD" id="cd01421">
    <property type="entry name" value="IMPCH"/>
    <property type="match status" value="1"/>
</dbReference>
<keyword evidence="4 10" id="KW-0808">Transferase</keyword>
<comment type="pathway">
    <text evidence="1 10">Purine metabolism; IMP biosynthesis via de novo pathway; IMP from 5-formamido-1-(5-phospho-D-ribosyl)imidazole-4-carboxamide: step 1/1.</text>
</comment>
<dbReference type="GO" id="GO:0003937">
    <property type="term" value="F:IMP cyclohydrolase activity"/>
    <property type="evidence" value="ECO:0007669"/>
    <property type="project" value="UniProtKB-UniRule"/>
</dbReference>
<accession>A0A379MSE9</accession>
<evidence type="ECO:0000256" key="1">
    <source>
        <dbReference type="ARBA" id="ARBA00004844"/>
    </source>
</evidence>
<evidence type="ECO:0000256" key="3">
    <source>
        <dbReference type="ARBA" id="ARBA00007667"/>
    </source>
</evidence>
<dbReference type="RefSeq" id="WP_027290347.1">
    <property type="nucleotide sequence ID" value="NZ_CALVFX010000002.1"/>
</dbReference>
<name>A0A379MSE9_9BACT</name>
<dbReference type="PIRSF" id="PIRSF000414">
    <property type="entry name" value="AICARFT_IMPCHas"/>
    <property type="match status" value="1"/>
</dbReference>
<dbReference type="SMART" id="SM00851">
    <property type="entry name" value="MGS"/>
    <property type="match status" value="1"/>
</dbReference>
<evidence type="ECO:0000256" key="10">
    <source>
        <dbReference type="HAMAP-Rule" id="MF_00139"/>
    </source>
</evidence>
<evidence type="ECO:0000256" key="5">
    <source>
        <dbReference type="ARBA" id="ARBA00022755"/>
    </source>
</evidence>
<evidence type="ECO:0000256" key="9">
    <source>
        <dbReference type="ARBA" id="ARBA00050687"/>
    </source>
</evidence>
<keyword evidence="7 10" id="KW-0511">Multifunctional enzyme</keyword>
<dbReference type="InterPro" id="IPR002695">
    <property type="entry name" value="PurH-like"/>
</dbReference>